<keyword evidence="1" id="KW-0812">Transmembrane</keyword>
<feature type="transmembrane region" description="Helical" evidence="1">
    <location>
        <begin position="74"/>
        <end position="92"/>
    </location>
</feature>
<keyword evidence="1" id="KW-0472">Membrane</keyword>
<evidence type="ECO:0000256" key="1">
    <source>
        <dbReference type="SAM" id="Phobius"/>
    </source>
</evidence>
<dbReference type="EMBL" id="RYZR01000003">
    <property type="protein sequence ID" value="RUL65932.1"/>
    <property type="molecule type" value="Genomic_DNA"/>
</dbReference>
<dbReference type="OrthoDB" id="6773069at2"/>
<feature type="transmembrane region" description="Helical" evidence="1">
    <location>
        <begin position="128"/>
        <end position="147"/>
    </location>
</feature>
<sequence>MVRLILLLLGHDFIRRRWLMLALVGFVWAALGAAIFIDALDGVTYFPIHVFGYLLLIEAVVTLVVSPSGTDTRVVLRKARGVVFLLLGLLVVDEHHAASVILAMLFGVAFLADGIFRMAAAVVVRFLGWRLSFLTGLLEVGFAVFMFEPYPTFYAGTVPYCIGMGIFLSGCGLLRQAFRLKRLPAHAAASLWLSRDLATDDALLPEVEEGVAEQEGELIVHVWTPAGSVGDVVPQPVIDRYIAAIDSKGVISTGHAALEALPDIYISHYPKVEIDRSQTDFSRALRATADNDVPGRFQPSYAVEAAGWCDATVEVRFGRYNRARLAAFWERYRSNDTYNLTNRNCSSTVAHALEAALEGSLAKSGPGLGVLLRAMFNPELWVAAQLERRAQAMAWTPGLVLDYARTLRAAIQPTPLGWSTLFSQSGRFWRYAQMVRRREPMRNIETIRHEINERKRKGGTQQ</sequence>
<accession>A0A432LX61</accession>
<dbReference type="Pfam" id="PF03729">
    <property type="entry name" value="DUF308"/>
    <property type="match status" value="1"/>
</dbReference>
<proteinExistence type="predicted"/>
<gene>
    <name evidence="2" type="ORF">EKH79_04315</name>
</gene>
<keyword evidence="1" id="KW-1133">Transmembrane helix</keyword>
<reference evidence="2 3" key="1">
    <citation type="submission" date="2018-12" db="EMBL/GenBank/DDBJ databases">
        <title>Dyella dinghuensis sp. nov. DHOA06 and Dyella choica sp. nov. 4M-K27, isolated from forest soil.</title>
        <authorList>
            <person name="Qiu L.-H."/>
            <person name="Gao Z.-H."/>
        </authorList>
    </citation>
    <scope>NUCLEOTIDE SEQUENCE [LARGE SCALE GENOMIC DNA]</scope>
    <source>
        <strain evidence="2 3">DHOA06</strain>
    </source>
</reference>
<feature type="transmembrane region" description="Helical" evidence="1">
    <location>
        <begin position="18"/>
        <end position="37"/>
    </location>
</feature>
<feature type="transmembrane region" description="Helical" evidence="1">
    <location>
        <begin position="98"/>
        <end position="116"/>
    </location>
</feature>
<organism evidence="2 3">
    <name type="scientific">Dyella dinghuensis</name>
    <dbReference type="NCBI Taxonomy" id="1920169"/>
    <lineage>
        <taxon>Bacteria</taxon>
        <taxon>Pseudomonadati</taxon>
        <taxon>Pseudomonadota</taxon>
        <taxon>Gammaproteobacteria</taxon>
        <taxon>Lysobacterales</taxon>
        <taxon>Rhodanobacteraceae</taxon>
        <taxon>Dyella</taxon>
    </lineage>
</organism>
<name>A0A432LX61_9GAMM</name>
<dbReference type="Proteomes" id="UP000267077">
    <property type="component" value="Unassembled WGS sequence"/>
</dbReference>
<protein>
    <recommendedName>
        <fullName evidence="4">DUF308 domain-containing protein</fullName>
    </recommendedName>
</protein>
<comment type="caution">
    <text evidence="2">The sequence shown here is derived from an EMBL/GenBank/DDBJ whole genome shotgun (WGS) entry which is preliminary data.</text>
</comment>
<feature type="transmembrane region" description="Helical" evidence="1">
    <location>
        <begin position="43"/>
        <end position="65"/>
    </location>
</feature>
<evidence type="ECO:0000313" key="3">
    <source>
        <dbReference type="Proteomes" id="UP000267077"/>
    </source>
</evidence>
<dbReference type="InterPro" id="IPR005325">
    <property type="entry name" value="DUF308_memb"/>
</dbReference>
<dbReference type="RefSeq" id="WP_126672563.1">
    <property type="nucleotide sequence ID" value="NZ_RYZR01000003.1"/>
</dbReference>
<evidence type="ECO:0008006" key="4">
    <source>
        <dbReference type="Google" id="ProtNLM"/>
    </source>
</evidence>
<keyword evidence="3" id="KW-1185">Reference proteome</keyword>
<dbReference type="AlphaFoldDB" id="A0A432LX61"/>
<feature type="transmembrane region" description="Helical" evidence="1">
    <location>
        <begin position="153"/>
        <end position="174"/>
    </location>
</feature>
<evidence type="ECO:0000313" key="2">
    <source>
        <dbReference type="EMBL" id="RUL65932.1"/>
    </source>
</evidence>